<evidence type="ECO:0000313" key="8">
    <source>
        <dbReference type="Proteomes" id="UP000245474"/>
    </source>
</evidence>
<keyword evidence="8" id="KW-1185">Reference proteome</keyword>
<dbReference type="AlphaFoldDB" id="A0A2U2N2W1"/>
<dbReference type="GO" id="GO:0009279">
    <property type="term" value="C:cell outer membrane"/>
    <property type="evidence" value="ECO:0007669"/>
    <property type="project" value="UniProtKB-SubCell"/>
</dbReference>
<keyword evidence="4" id="KW-0564">Palmitate</keyword>
<dbReference type="RefSeq" id="WP_109678363.1">
    <property type="nucleotide sequence ID" value="NZ_CP086615.1"/>
</dbReference>
<evidence type="ECO:0000256" key="1">
    <source>
        <dbReference type="ARBA" id="ARBA00004459"/>
    </source>
</evidence>
<dbReference type="EMBL" id="QFFI01000011">
    <property type="protein sequence ID" value="PWG63413.1"/>
    <property type="molecule type" value="Genomic_DNA"/>
</dbReference>
<evidence type="ECO:0000313" key="7">
    <source>
        <dbReference type="EMBL" id="PWG63413.1"/>
    </source>
</evidence>
<dbReference type="Proteomes" id="UP000245474">
    <property type="component" value="Unassembled WGS sequence"/>
</dbReference>
<dbReference type="InterPro" id="IPR032831">
    <property type="entry name" value="LptM_cons"/>
</dbReference>
<name>A0A2U2N2W1_9GAMM</name>
<dbReference type="PROSITE" id="PS51257">
    <property type="entry name" value="PROKAR_LIPOPROTEIN"/>
    <property type="match status" value="1"/>
</dbReference>
<dbReference type="NCBIfam" id="NF047847">
    <property type="entry name" value="SS_mature_LptM"/>
    <property type="match status" value="1"/>
</dbReference>
<accession>A0A2U2N2W1</accession>
<keyword evidence="2" id="KW-0732">Signal</keyword>
<evidence type="ECO:0000256" key="3">
    <source>
        <dbReference type="ARBA" id="ARBA00023136"/>
    </source>
</evidence>
<keyword evidence="6" id="KW-0449">Lipoprotein</keyword>
<organism evidence="7 8">
    <name type="scientific">Sediminicurvatus halobius</name>
    <dbReference type="NCBI Taxonomy" id="2182432"/>
    <lineage>
        <taxon>Bacteria</taxon>
        <taxon>Pseudomonadati</taxon>
        <taxon>Pseudomonadota</taxon>
        <taxon>Gammaproteobacteria</taxon>
        <taxon>Chromatiales</taxon>
        <taxon>Ectothiorhodospiraceae</taxon>
        <taxon>Sediminicurvatus</taxon>
    </lineage>
</organism>
<keyword evidence="3" id="KW-0472">Membrane</keyword>
<sequence>MLVRSLVAALLAASLMAGCGVKGDLYLPPEDTEETAE</sequence>
<protein>
    <recommendedName>
        <fullName evidence="9">Lipopeptide</fullName>
    </recommendedName>
</protein>
<evidence type="ECO:0000256" key="2">
    <source>
        <dbReference type="ARBA" id="ARBA00022729"/>
    </source>
</evidence>
<evidence type="ECO:0000256" key="6">
    <source>
        <dbReference type="ARBA" id="ARBA00023288"/>
    </source>
</evidence>
<proteinExistence type="predicted"/>
<keyword evidence="5" id="KW-0998">Cell outer membrane</keyword>
<dbReference type="Pfam" id="PF13627">
    <property type="entry name" value="LptM_cons"/>
    <property type="match status" value="1"/>
</dbReference>
<comment type="caution">
    <text evidence="7">The sequence shown here is derived from an EMBL/GenBank/DDBJ whole genome shotgun (WGS) entry which is preliminary data.</text>
</comment>
<evidence type="ECO:0000256" key="4">
    <source>
        <dbReference type="ARBA" id="ARBA00023139"/>
    </source>
</evidence>
<comment type="subcellular location">
    <subcellularLocation>
        <location evidence="1">Cell outer membrane</location>
        <topology evidence="1">Lipid-anchor</topology>
    </subcellularLocation>
</comment>
<reference evidence="7 8" key="1">
    <citation type="submission" date="2018-05" db="EMBL/GenBank/DDBJ databases">
        <title>Spiribacter halobius sp. nov., a moderately halophilic bacterium isolated from marine solar saltern.</title>
        <authorList>
            <person name="Zheng W.-S."/>
            <person name="Lu D.-C."/>
            <person name="Du Z.-J."/>
        </authorList>
    </citation>
    <scope>NUCLEOTIDE SEQUENCE [LARGE SCALE GENOMIC DNA]</scope>
    <source>
        <strain evidence="7 8">E85</strain>
    </source>
</reference>
<evidence type="ECO:0000256" key="5">
    <source>
        <dbReference type="ARBA" id="ARBA00023237"/>
    </source>
</evidence>
<evidence type="ECO:0008006" key="9">
    <source>
        <dbReference type="Google" id="ProtNLM"/>
    </source>
</evidence>
<gene>
    <name evidence="7" type="ORF">DEM34_08885</name>
</gene>